<proteinExistence type="predicted"/>
<protein>
    <submittedName>
        <fullName evidence="2">Uncharacterized protein</fullName>
    </submittedName>
</protein>
<organism evidence="2 3">
    <name type="scientific">Dendrobium chrysotoxum</name>
    <name type="common">Orchid</name>
    <dbReference type="NCBI Taxonomy" id="161865"/>
    <lineage>
        <taxon>Eukaryota</taxon>
        <taxon>Viridiplantae</taxon>
        <taxon>Streptophyta</taxon>
        <taxon>Embryophyta</taxon>
        <taxon>Tracheophyta</taxon>
        <taxon>Spermatophyta</taxon>
        <taxon>Magnoliopsida</taxon>
        <taxon>Liliopsida</taxon>
        <taxon>Asparagales</taxon>
        <taxon>Orchidaceae</taxon>
        <taxon>Epidendroideae</taxon>
        <taxon>Malaxideae</taxon>
        <taxon>Dendrobiinae</taxon>
        <taxon>Dendrobium</taxon>
    </lineage>
</organism>
<evidence type="ECO:0000256" key="1">
    <source>
        <dbReference type="SAM" id="MobiDB-lite"/>
    </source>
</evidence>
<name>A0AAV7G7N8_DENCH</name>
<accession>A0AAV7G7N8</accession>
<sequence length="169" mass="19533">MSQGCEKTNSPSWKRKEGRGKKEEKLAPPSWRGATAIEREKSKNLIRESLNYCLKMGIWTASLMKRWEEEEQNIEDRQGYKEGNAPKGLFGLKENGYKWRCGAVAEPISRVYDMHIYYISSVVARKGPEEKLPCCHSTSPNEMEWTSLKRGKKMVSRDRESARLEWGSL</sequence>
<evidence type="ECO:0000313" key="3">
    <source>
        <dbReference type="Proteomes" id="UP000775213"/>
    </source>
</evidence>
<feature type="compositionally biased region" description="Polar residues" evidence="1">
    <location>
        <begin position="1"/>
        <end position="12"/>
    </location>
</feature>
<dbReference type="EMBL" id="JAGFBR010000012">
    <property type="protein sequence ID" value="KAH0457859.1"/>
    <property type="molecule type" value="Genomic_DNA"/>
</dbReference>
<evidence type="ECO:0000313" key="2">
    <source>
        <dbReference type="EMBL" id="KAH0457859.1"/>
    </source>
</evidence>
<dbReference type="Proteomes" id="UP000775213">
    <property type="component" value="Unassembled WGS sequence"/>
</dbReference>
<feature type="region of interest" description="Disordered" evidence="1">
    <location>
        <begin position="1"/>
        <end position="38"/>
    </location>
</feature>
<dbReference type="AlphaFoldDB" id="A0AAV7G7N8"/>
<comment type="caution">
    <text evidence="2">The sequence shown here is derived from an EMBL/GenBank/DDBJ whole genome shotgun (WGS) entry which is preliminary data.</text>
</comment>
<keyword evidence="3" id="KW-1185">Reference proteome</keyword>
<gene>
    <name evidence="2" type="ORF">IEQ34_013174</name>
</gene>
<reference evidence="2 3" key="1">
    <citation type="journal article" date="2021" name="Hortic Res">
        <title>Chromosome-scale assembly of the Dendrobium chrysotoxum genome enhances the understanding of orchid evolution.</title>
        <authorList>
            <person name="Zhang Y."/>
            <person name="Zhang G.Q."/>
            <person name="Zhang D."/>
            <person name="Liu X.D."/>
            <person name="Xu X.Y."/>
            <person name="Sun W.H."/>
            <person name="Yu X."/>
            <person name="Zhu X."/>
            <person name="Wang Z.W."/>
            <person name="Zhao X."/>
            <person name="Zhong W.Y."/>
            <person name="Chen H."/>
            <person name="Yin W.L."/>
            <person name="Huang T."/>
            <person name="Niu S.C."/>
            <person name="Liu Z.J."/>
        </authorList>
    </citation>
    <scope>NUCLEOTIDE SEQUENCE [LARGE SCALE GENOMIC DNA]</scope>
    <source>
        <strain evidence="2">Lindl</strain>
    </source>
</reference>